<protein>
    <recommendedName>
        <fullName evidence="3">Lipoprotein</fullName>
    </recommendedName>
</protein>
<dbReference type="AlphaFoldDB" id="A0A3D9DRH8"/>
<dbReference type="PROSITE" id="PS51257">
    <property type="entry name" value="PROKAR_LIPOPROTEIN"/>
    <property type="match status" value="1"/>
</dbReference>
<evidence type="ECO:0008006" key="3">
    <source>
        <dbReference type="Google" id="ProtNLM"/>
    </source>
</evidence>
<evidence type="ECO:0000313" key="2">
    <source>
        <dbReference type="Proteomes" id="UP000256334"/>
    </source>
</evidence>
<dbReference type="OrthoDB" id="5786941at2"/>
<proteinExistence type="predicted"/>
<keyword evidence="2" id="KW-1185">Reference proteome</keyword>
<sequence length="191" mass="20741">MGWKTVIAGVGSLIALSGCAGQQYYHGDTCVTCFDNPVTGEPLNYDPEETPQKVATNAQGESVDSRNIGSQSGSIDISSNVDVDTAYARIKSSMGFRAPNDFEEGNTMSDWQKGDSAWKHQVTPGAHYDLGDYGRQTVGGKQYHLVQRVQIEKSGAGSRIHYSWAPADQRIAYDGKAMESALTQRLESALR</sequence>
<reference evidence="1 2" key="1">
    <citation type="submission" date="2018-07" db="EMBL/GenBank/DDBJ databases">
        <title>Genomic Encyclopedia of Type Strains, Phase IV (KMG-IV): sequencing the most valuable type-strain genomes for metagenomic binning, comparative biology and taxonomic classification.</title>
        <authorList>
            <person name="Goeker M."/>
        </authorList>
    </citation>
    <scope>NUCLEOTIDE SEQUENCE [LARGE SCALE GENOMIC DNA]</scope>
    <source>
        <strain evidence="1 2">DSM 14324</strain>
    </source>
</reference>
<gene>
    <name evidence="1" type="ORF">C8D72_3387</name>
</gene>
<dbReference type="Proteomes" id="UP000256334">
    <property type="component" value="Unassembled WGS sequence"/>
</dbReference>
<accession>A0A3D9DRH8</accession>
<comment type="caution">
    <text evidence="1">The sequence shown here is derived from an EMBL/GenBank/DDBJ whole genome shotgun (WGS) entry which is preliminary data.</text>
</comment>
<name>A0A3D9DRH8_9GAMM</name>
<dbReference type="RefSeq" id="WP_115855601.1">
    <property type="nucleotide sequence ID" value="NZ_QRDJ01000012.1"/>
</dbReference>
<evidence type="ECO:0000313" key="1">
    <source>
        <dbReference type="EMBL" id="REC93343.1"/>
    </source>
</evidence>
<organism evidence="1 2">
    <name type="scientific">Kushneria indalinina DSM 14324</name>
    <dbReference type="NCBI Taxonomy" id="1122140"/>
    <lineage>
        <taxon>Bacteria</taxon>
        <taxon>Pseudomonadati</taxon>
        <taxon>Pseudomonadota</taxon>
        <taxon>Gammaproteobacteria</taxon>
        <taxon>Oceanospirillales</taxon>
        <taxon>Halomonadaceae</taxon>
        <taxon>Kushneria</taxon>
    </lineage>
</organism>
<dbReference type="EMBL" id="QRDJ01000012">
    <property type="protein sequence ID" value="REC93343.1"/>
    <property type="molecule type" value="Genomic_DNA"/>
</dbReference>